<dbReference type="Proteomes" id="UP001305702">
    <property type="component" value="Chromosome"/>
</dbReference>
<keyword evidence="2" id="KW-1185">Reference proteome</keyword>
<accession>A0AA96RFE6</accession>
<proteinExistence type="predicted"/>
<dbReference type="RefSeq" id="WP_315602631.1">
    <property type="nucleotide sequence ID" value="NZ_CP130318.1"/>
</dbReference>
<name>A0AA96RFE6_9BACL</name>
<dbReference type="KEGG" id="paun:MJA45_14510"/>
<gene>
    <name evidence="1" type="ORF">MJA45_14510</name>
</gene>
<dbReference type="PROSITE" id="PS51257">
    <property type="entry name" value="PROKAR_LIPOPROTEIN"/>
    <property type="match status" value="1"/>
</dbReference>
<organism evidence="1 2">
    <name type="scientific">Paenibacillus aurantius</name>
    <dbReference type="NCBI Taxonomy" id="2918900"/>
    <lineage>
        <taxon>Bacteria</taxon>
        <taxon>Bacillati</taxon>
        <taxon>Bacillota</taxon>
        <taxon>Bacilli</taxon>
        <taxon>Bacillales</taxon>
        <taxon>Paenibacillaceae</taxon>
        <taxon>Paenibacillus</taxon>
    </lineage>
</organism>
<evidence type="ECO:0000313" key="1">
    <source>
        <dbReference type="EMBL" id="WNQ08864.1"/>
    </source>
</evidence>
<protein>
    <recommendedName>
        <fullName evidence="3">Lipoprotein</fullName>
    </recommendedName>
</protein>
<evidence type="ECO:0008006" key="3">
    <source>
        <dbReference type="Google" id="ProtNLM"/>
    </source>
</evidence>
<reference evidence="1 2" key="1">
    <citation type="submission" date="2022-02" db="EMBL/GenBank/DDBJ databases">
        <title>Paenibacillus sp. MBLB1776 Whole Genome Shotgun Sequencing.</title>
        <authorList>
            <person name="Hwang C.Y."/>
            <person name="Cho E.-S."/>
            <person name="Seo M.-J."/>
        </authorList>
    </citation>
    <scope>NUCLEOTIDE SEQUENCE [LARGE SCALE GENOMIC DNA]</scope>
    <source>
        <strain evidence="1 2">MBLB1776</strain>
    </source>
</reference>
<sequence>MKPFLSFLVLLLTLTGCMPSEKSRSVDDSLAIATHNPTAEEVLDQSPDADLFQFNGFVYLNAREVEWVQQSEWTIGSKVGTIAERYRSSFPFEEGMATRLPVGTELYESRERAATILIAKADGKQICYLKMVEG</sequence>
<evidence type="ECO:0000313" key="2">
    <source>
        <dbReference type="Proteomes" id="UP001305702"/>
    </source>
</evidence>
<dbReference type="AlphaFoldDB" id="A0AA96RFE6"/>
<dbReference type="EMBL" id="CP130318">
    <property type="protein sequence ID" value="WNQ08864.1"/>
    <property type="molecule type" value="Genomic_DNA"/>
</dbReference>